<dbReference type="GO" id="GO:0016020">
    <property type="term" value="C:membrane"/>
    <property type="evidence" value="ECO:0007669"/>
    <property type="project" value="UniProtKB-SubCell"/>
</dbReference>
<sequence>MPNLEVPFSMPKGPSCIPSVNTIKVIFHGLQILATVLTICVVAPVIATEVRFYGASQGGPNYTLAVGLMSLAVPIALIVFPTIYDRQGKFRRLGKFFLKPRTNLIFCGFYTVVWITCGIAITVHANNPDNCNLFDDKEEDFGDDYRNAWPTQCNCAKVAAGFAWATCILWFCSLVCTLIIFWREKHLIQKNLRQHEMNKQAVLQMQQQQESDDEMYGDTGRHGGYRASGYYEDVEGEDLGGMRPQSFEQARPLQDPIPPPAAATHQSPFDSPYDPPENKRMSYGYQQYEHPPQPYDPYPDTIQQHQPQPYDPYPVDQQQQQQQPYNLHQSPFDDHYGRYSPEPPMNHAGATPTPPPPQQGSFTPAPMAMPDPTQYNHNPTQHQPQPPTDHHQL</sequence>
<feature type="compositionally biased region" description="Low complexity" evidence="5">
    <location>
        <begin position="303"/>
        <end position="325"/>
    </location>
</feature>
<feature type="transmembrane region" description="Helical" evidence="6">
    <location>
        <begin position="162"/>
        <end position="182"/>
    </location>
</feature>
<feature type="region of interest" description="Disordered" evidence="5">
    <location>
        <begin position="203"/>
        <end position="393"/>
    </location>
</feature>
<feature type="transmembrane region" description="Helical" evidence="6">
    <location>
        <begin position="62"/>
        <end position="84"/>
    </location>
</feature>
<keyword evidence="3 6" id="KW-1133">Transmembrane helix</keyword>
<evidence type="ECO:0000256" key="5">
    <source>
        <dbReference type="SAM" id="MobiDB-lite"/>
    </source>
</evidence>
<comment type="subcellular location">
    <subcellularLocation>
        <location evidence="1">Membrane</location>
        <topology evidence="1">Multi-pass membrane protein</topology>
    </subcellularLocation>
</comment>
<comment type="caution">
    <text evidence="8">The sequence shown here is derived from an EMBL/GenBank/DDBJ whole genome shotgun (WGS) entry which is preliminary data.</text>
</comment>
<evidence type="ECO:0000256" key="1">
    <source>
        <dbReference type="ARBA" id="ARBA00004141"/>
    </source>
</evidence>
<evidence type="ECO:0000256" key="4">
    <source>
        <dbReference type="ARBA" id="ARBA00023136"/>
    </source>
</evidence>
<dbReference type="Pfam" id="PF01284">
    <property type="entry name" value="MARVEL"/>
    <property type="match status" value="1"/>
</dbReference>
<dbReference type="AlphaFoldDB" id="A0AAD7V8I6"/>
<keyword evidence="9" id="KW-1185">Reference proteome</keyword>
<name>A0AAD7V8I6_9FUNG</name>
<gene>
    <name evidence="8" type="ORF">O0I10_003226</name>
</gene>
<evidence type="ECO:0000256" key="3">
    <source>
        <dbReference type="ARBA" id="ARBA00022989"/>
    </source>
</evidence>
<accession>A0AAD7V8I6</accession>
<organism evidence="8 9">
    <name type="scientific">Lichtheimia ornata</name>
    <dbReference type="NCBI Taxonomy" id="688661"/>
    <lineage>
        <taxon>Eukaryota</taxon>
        <taxon>Fungi</taxon>
        <taxon>Fungi incertae sedis</taxon>
        <taxon>Mucoromycota</taxon>
        <taxon>Mucoromycotina</taxon>
        <taxon>Mucoromycetes</taxon>
        <taxon>Mucorales</taxon>
        <taxon>Lichtheimiaceae</taxon>
        <taxon>Lichtheimia</taxon>
    </lineage>
</organism>
<dbReference type="InterPro" id="IPR008253">
    <property type="entry name" value="Marvel"/>
</dbReference>
<feature type="transmembrane region" description="Helical" evidence="6">
    <location>
        <begin position="25"/>
        <end position="47"/>
    </location>
</feature>
<feature type="domain" description="MARVEL" evidence="7">
    <location>
        <begin position="23"/>
        <end position="175"/>
    </location>
</feature>
<proteinExistence type="predicted"/>
<keyword evidence="4 6" id="KW-0472">Membrane</keyword>
<evidence type="ECO:0000259" key="7">
    <source>
        <dbReference type="Pfam" id="PF01284"/>
    </source>
</evidence>
<evidence type="ECO:0000256" key="6">
    <source>
        <dbReference type="SAM" id="Phobius"/>
    </source>
</evidence>
<evidence type="ECO:0000313" key="9">
    <source>
        <dbReference type="Proteomes" id="UP001234581"/>
    </source>
</evidence>
<dbReference type="EMBL" id="JARTCD010000010">
    <property type="protein sequence ID" value="KAJ8661004.1"/>
    <property type="molecule type" value="Genomic_DNA"/>
</dbReference>
<dbReference type="RefSeq" id="XP_058345917.1">
    <property type="nucleotide sequence ID" value="XM_058483298.1"/>
</dbReference>
<dbReference type="GeneID" id="83210639"/>
<reference evidence="8 9" key="1">
    <citation type="submission" date="2023-03" db="EMBL/GenBank/DDBJ databases">
        <title>Genome sequence of Lichtheimia ornata CBS 291.66.</title>
        <authorList>
            <person name="Mohabir J.T."/>
            <person name="Shea T.P."/>
            <person name="Kurbessoian T."/>
            <person name="Berby B."/>
            <person name="Fontaine J."/>
            <person name="Livny J."/>
            <person name="Gnirke A."/>
            <person name="Stajich J.E."/>
            <person name="Cuomo C.A."/>
        </authorList>
    </citation>
    <scope>NUCLEOTIDE SEQUENCE [LARGE SCALE GENOMIC DNA]</scope>
    <source>
        <strain evidence="8">CBS 291.66</strain>
    </source>
</reference>
<evidence type="ECO:0000256" key="2">
    <source>
        <dbReference type="ARBA" id="ARBA00022692"/>
    </source>
</evidence>
<keyword evidence="2 6" id="KW-0812">Transmembrane</keyword>
<dbReference type="Proteomes" id="UP001234581">
    <property type="component" value="Unassembled WGS sequence"/>
</dbReference>
<evidence type="ECO:0000313" key="8">
    <source>
        <dbReference type="EMBL" id="KAJ8661004.1"/>
    </source>
</evidence>
<feature type="transmembrane region" description="Helical" evidence="6">
    <location>
        <begin position="104"/>
        <end position="125"/>
    </location>
</feature>
<protein>
    <recommendedName>
        <fullName evidence="7">MARVEL domain-containing protein</fullName>
    </recommendedName>
</protein>